<reference evidence="2 3" key="1">
    <citation type="submission" date="2016-03" db="EMBL/GenBank/DDBJ databases">
        <authorList>
            <person name="Devillers H."/>
        </authorList>
    </citation>
    <scope>NUCLEOTIDE SEQUENCE [LARGE SCALE GENOMIC DNA]</scope>
    <source>
        <strain evidence="2">CBS 11717</strain>
    </source>
</reference>
<protein>
    <submittedName>
        <fullName evidence="2">LAMI_0E06876g1_1</fullName>
    </submittedName>
</protein>
<feature type="compositionally biased region" description="Basic and acidic residues" evidence="1">
    <location>
        <begin position="419"/>
        <end position="433"/>
    </location>
</feature>
<feature type="region of interest" description="Disordered" evidence="1">
    <location>
        <begin position="30"/>
        <end position="75"/>
    </location>
</feature>
<evidence type="ECO:0000256" key="1">
    <source>
        <dbReference type="SAM" id="MobiDB-lite"/>
    </source>
</evidence>
<feature type="compositionally biased region" description="Low complexity" evidence="1">
    <location>
        <begin position="62"/>
        <end position="75"/>
    </location>
</feature>
<sequence>MSAGNRHEYPTINIVNTNYSKYGTSVIHKNAKDTNSNSSLTGNQMNLKNQMNPLDRFDSLASTDNSDNDGTTTTTSWKLKKKYRSLLNNYTGSTSKAKRFIGRLHDHGSSDSFSIFSIRTSHSNRNLGSAHSKTPGVGVGTQTKVIREDWRPFQDINALPIEVLAIVLEQLTKGAYLHDHRAIVRCLFVSQKFYEATKIALYKAPAFTSTYRVAQFVTCLRLHPENGLHVRCIDLSSLKNGLIEDRKTGCEESLSDEDETQTGPPSPEASIDERDEDDVDSTEGNVEEGTATQTNETADSSAENDGLPSYALAGWRDWRYRFDPLYGNQMLNSYNALKRCNSRASSVISSSTGAPSRRAHRSNSSVSSFTNSLMTSFYNSTSLSSLTLTSTTNSKNKNNRNSKWFSKFFNSKRSQKVSEERPRLFRDESKNSEDIDEMEQIEEERKPSIKFCLDGGLKHQPFHESHPYTNKFLLKYSLSKDLPLGYICHLITSCPNLEELNLNNLNISSDFRVVSQDCIDRAVPTSLLPSLKEAECDMDKQVGRNLEAVYLTDSHRGHDFYQDEKLNGMKRQEQLHFASPYSMHGESWISSNYPPPISQRTKYRDQRNKFAKRSEYKLKKIEVKDLFSMFELKLPFLAKLSMDNVVWCCQPDVKEFVIGSLGRADNLMLSFKHAGMGRNLTWASQGTVRDFLAVILLGELLERDELFLQDLFNIRMERFLTALPRDYKILELSNSLQLKYRRGQIECQLEIRQDFNFHCNVQDVGNGSLGVKITLGSRKLGDEMAQRVTELTHTLLNRLQDMRAADLRRHVGQNQYAIGI</sequence>
<dbReference type="OrthoDB" id="5351126at2759"/>
<evidence type="ECO:0000313" key="3">
    <source>
        <dbReference type="Proteomes" id="UP000191024"/>
    </source>
</evidence>
<organism evidence="2 3">
    <name type="scientific">Lachancea mirantina</name>
    <dbReference type="NCBI Taxonomy" id="1230905"/>
    <lineage>
        <taxon>Eukaryota</taxon>
        <taxon>Fungi</taxon>
        <taxon>Dikarya</taxon>
        <taxon>Ascomycota</taxon>
        <taxon>Saccharomycotina</taxon>
        <taxon>Saccharomycetes</taxon>
        <taxon>Saccharomycetales</taxon>
        <taxon>Saccharomycetaceae</taxon>
        <taxon>Lachancea</taxon>
    </lineage>
</organism>
<proteinExistence type="predicted"/>
<accession>A0A1G4JM45</accession>
<keyword evidence="3" id="KW-1185">Reference proteome</keyword>
<feature type="compositionally biased region" description="Polar residues" evidence="1">
    <location>
        <begin position="33"/>
        <end position="52"/>
    </location>
</feature>
<dbReference type="Proteomes" id="UP000191024">
    <property type="component" value="Chromosome E"/>
</dbReference>
<feature type="region of interest" description="Disordered" evidence="1">
    <location>
        <begin position="249"/>
        <end position="306"/>
    </location>
</feature>
<dbReference type="EMBL" id="LT598465">
    <property type="protein sequence ID" value="SCU91691.1"/>
    <property type="molecule type" value="Genomic_DNA"/>
</dbReference>
<feature type="compositionally biased region" description="Polar residues" evidence="1">
    <location>
        <begin position="290"/>
        <end position="303"/>
    </location>
</feature>
<feature type="region of interest" description="Disordered" evidence="1">
    <location>
        <begin position="419"/>
        <end position="439"/>
    </location>
</feature>
<evidence type="ECO:0000313" key="2">
    <source>
        <dbReference type="EMBL" id="SCU91691.1"/>
    </source>
</evidence>
<gene>
    <name evidence="2" type="ORF">LAMI_0E06876G</name>
</gene>
<dbReference type="AlphaFoldDB" id="A0A1G4JM45"/>
<name>A0A1G4JM45_9SACH</name>